<dbReference type="EMBL" id="JAPFQA010000021">
    <property type="protein sequence ID" value="MCZ8548056.1"/>
    <property type="molecule type" value="Genomic_DNA"/>
</dbReference>
<keyword evidence="2" id="KW-1185">Reference proteome</keyword>
<comment type="caution">
    <text evidence="1">The sequence shown here is derived from an EMBL/GenBank/DDBJ whole genome shotgun (WGS) entry which is preliminary data.</text>
</comment>
<organism evidence="1 2">
    <name type="scientific">Mesorhizobium qingshengii</name>
    <dbReference type="NCBI Taxonomy" id="1165689"/>
    <lineage>
        <taxon>Bacteria</taxon>
        <taxon>Pseudomonadati</taxon>
        <taxon>Pseudomonadota</taxon>
        <taxon>Alphaproteobacteria</taxon>
        <taxon>Hyphomicrobiales</taxon>
        <taxon>Phyllobacteriaceae</taxon>
        <taxon>Mesorhizobium</taxon>
    </lineage>
</organism>
<accession>A0ABT4R2T1</accession>
<gene>
    <name evidence="1" type="ORF">OOJ09_28095</name>
</gene>
<protein>
    <submittedName>
        <fullName evidence="1">DUF2958 domain-containing protein</fullName>
    </submittedName>
</protein>
<dbReference type="Proteomes" id="UP001152178">
    <property type="component" value="Unassembled WGS sequence"/>
</dbReference>
<proteinExistence type="predicted"/>
<reference evidence="1" key="1">
    <citation type="submission" date="2022-11" db="EMBL/GenBank/DDBJ databases">
        <authorList>
            <person name="Coimbra C."/>
        </authorList>
    </citation>
    <scope>NUCLEOTIDE SEQUENCE</scope>
    <source>
        <strain evidence="1">Jales19</strain>
    </source>
</reference>
<name>A0ABT4R2T1_9HYPH</name>
<dbReference type="Pfam" id="PF11171">
    <property type="entry name" value="DUF2958"/>
    <property type="match status" value="1"/>
</dbReference>
<dbReference type="InterPro" id="IPR021341">
    <property type="entry name" value="DUF2958"/>
</dbReference>
<sequence length="111" mass="12796">MLLTHELRTHLRRNSDFSSQRERDHYPVVKFFMPDASATWLFSELAPDEDTLFGLCDLGYGAPELGHASLAEISALRGPRGLLVERDRHFRATRPLSEYALDAWKRRRIVA</sequence>
<evidence type="ECO:0000313" key="1">
    <source>
        <dbReference type="EMBL" id="MCZ8548056.1"/>
    </source>
</evidence>
<evidence type="ECO:0000313" key="2">
    <source>
        <dbReference type="Proteomes" id="UP001152178"/>
    </source>
</evidence>
<dbReference type="RefSeq" id="WP_269908320.1">
    <property type="nucleotide sequence ID" value="NZ_JAPFQA010000021.1"/>
</dbReference>